<evidence type="ECO:0000313" key="8">
    <source>
        <dbReference type="EMBL" id="RBQ15280.1"/>
    </source>
</evidence>
<dbReference type="Pfam" id="PF00111">
    <property type="entry name" value="Fer2"/>
    <property type="match status" value="1"/>
</dbReference>
<dbReference type="InterPro" id="IPR012675">
    <property type="entry name" value="Beta-grasp_dom_sf"/>
</dbReference>
<dbReference type="Gene3D" id="1.10.150.120">
    <property type="entry name" value="[2Fe-2S]-binding domain"/>
    <property type="match status" value="1"/>
</dbReference>
<accession>A0A366LNR1</accession>
<dbReference type="GO" id="GO:0051537">
    <property type="term" value="F:2 iron, 2 sulfur cluster binding"/>
    <property type="evidence" value="ECO:0007669"/>
    <property type="project" value="UniProtKB-KW"/>
</dbReference>
<dbReference type="RefSeq" id="WP_113985329.1">
    <property type="nucleotide sequence ID" value="NZ_QMEY01000024.1"/>
</dbReference>
<evidence type="ECO:0000256" key="3">
    <source>
        <dbReference type="ARBA" id="ARBA00023002"/>
    </source>
</evidence>
<gene>
    <name evidence="8" type="ORF">DP939_36155</name>
</gene>
<dbReference type="SUPFAM" id="SSF47741">
    <property type="entry name" value="CO dehydrogenase ISP C-domain like"/>
    <property type="match status" value="1"/>
</dbReference>
<dbReference type="InterPro" id="IPR002888">
    <property type="entry name" value="2Fe-2S-bd"/>
</dbReference>
<dbReference type="InterPro" id="IPR051452">
    <property type="entry name" value="Diverse_Oxidoreductases"/>
</dbReference>
<dbReference type="Pfam" id="PF01799">
    <property type="entry name" value="Fer2_2"/>
    <property type="match status" value="1"/>
</dbReference>
<evidence type="ECO:0000256" key="6">
    <source>
        <dbReference type="ARBA" id="ARBA00060707"/>
    </source>
</evidence>
<dbReference type="AlphaFoldDB" id="A0A366LNR1"/>
<evidence type="ECO:0000256" key="5">
    <source>
        <dbReference type="ARBA" id="ARBA00023014"/>
    </source>
</evidence>
<dbReference type="PROSITE" id="PS51085">
    <property type="entry name" value="2FE2S_FER_2"/>
    <property type="match status" value="1"/>
</dbReference>
<protein>
    <submittedName>
        <fullName evidence="8">(2Fe-2S)-binding protein</fullName>
    </submittedName>
</protein>
<name>A0A366LNR1_9ACTN</name>
<evidence type="ECO:0000259" key="7">
    <source>
        <dbReference type="PROSITE" id="PS51085"/>
    </source>
</evidence>
<evidence type="ECO:0000256" key="4">
    <source>
        <dbReference type="ARBA" id="ARBA00023004"/>
    </source>
</evidence>
<evidence type="ECO:0000256" key="2">
    <source>
        <dbReference type="ARBA" id="ARBA00022723"/>
    </source>
</evidence>
<organism evidence="8 9">
    <name type="scientific">Spongiactinospora rosea</name>
    <dbReference type="NCBI Taxonomy" id="2248750"/>
    <lineage>
        <taxon>Bacteria</taxon>
        <taxon>Bacillati</taxon>
        <taxon>Actinomycetota</taxon>
        <taxon>Actinomycetes</taxon>
        <taxon>Streptosporangiales</taxon>
        <taxon>Streptosporangiaceae</taxon>
        <taxon>Spongiactinospora</taxon>
    </lineage>
</organism>
<keyword evidence="1" id="KW-0001">2Fe-2S</keyword>
<dbReference type="GO" id="GO:0046872">
    <property type="term" value="F:metal ion binding"/>
    <property type="evidence" value="ECO:0007669"/>
    <property type="project" value="UniProtKB-KW"/>
</dbReference>
<dbReference type="PROSITE" id="PS00197">
    <property type="entry name" value="2FE2S_FER_1"/>
    <property type="match status" value="1"/>
</dbReference>
<reference evidence="8 9" key="1">
    <citation type="submission" date="2018-06" db="EMBL/GenBank/DDBJ databases">
        <title>Sphaerisporangium craniellae sp. nov., isolated from a marine sponge in the South China Sea.</title>
        <authorList>
            <person name="Li L."/>
        </authorList>
    </citation>
    <scope>NUCLEOTIDE SEQUENCE [LARGE SCALE GENOMIC DNA]</scope>
    <source>
        <strain evidence="8 9">LHW63015</strain>
    </source>
</reference>
<dbReference type="PANTHER" id="PTHR44379">
    <property type="entry name" value="OXIDOREDUCTASE WITH IRON-SULFUR SUBUNIT"/>
    <property type="match status" value="1"/>
</dbReference>
<keyword evidence="9" id="KW-1185">Reference proteome</keyword>
<dbReference type="InterPro" id="IPR036010">
    <property type="entry name" value="2Fe-2S_ferredoxin-like_sf"/>
</dbReference>
<dbReference type="SUPFAM" id="SSF54292">
    <property type="entry name" value="2Fe-2S ferredoxin-like"/>
    <property type="match status" value="1"/>
</dbReference>
<dbReference type="InterPro" id="IPR036884">
    <property type="entry name" value="2Fe-2S-bd_dom_sf"/>
</dbReference>
<dbReference type="Proteomes" id="UP000253303">
    <property type="component" value="Unassembled WGS sequence"/>
</dbReference>
<comment type="caution">
    <text evidence="8">The sequence shown here is derived from an EMBL/GenBank/DDBJ whole genome shotgun (WGS) entry which is preliminary data.</text>
</comment>
<dbReference type="EMBL" id="QMEY01000024">
    <property type="protein sequence ID" value="RBQ15280.1"/>
    <property type="molecule type" value="Genomic_DNA"/>
</dbReference>
<proteinExistence type="predicted"/>
<dbReference type="InterPro" id="IPR006058">
    <property type="entry name" value="2Fe2S_fd_BS"/>
</dbReference>
<evidence type="ECO:0000256" key="1">
    <source>
        <dbReference type="ARBA" id="ARBA00022714"/>
    </source>
</evidence>
<sequence>MRISLTVNGSGVNTSAGPDVLLVNLLRDTCGLTGAKVGCETGQCGACVVQVDGRSVKSCQMLAVQADGAEVTTIEGVAGGGLTALQEAIWAEHGAQCGYCTPGMTMSLLDLLEHEPTSDGPAIRAWLAGNMCRCTGYNAAVRAVQTVVKGMK</sequence>
<dbReference type="GO" id="GO:0016491">
    <property type="term" value="F:oxidoreductase activity"/>
    <property type="evidence" value="ECO:0007669"/>
    <property type="project" value="UniProtKB-KW"/>
</dbReference>
<feature type="domain" description="2Fe-2S ferredoxin-type" evidence="7">
    <location>
        <begin position="1"/>
        <end position="77"/>
    </location>
</feature>
<keyword evidence="5" id="KW-0411">Iron-sulfur</keyword>
<comment type="pathway">
    <text evidence="6">Alkaloid degradation; nicotine degradation.</text>
</comment>
<dbReference type="FunFam" id="3.10.20.30:FF:000020">
    <property type="entry name" value="Xanthine dehydrogenase iron-sulfur subunit"/>
    <property type="match status" value="1"/>
</dbReference>
<dbReference type="OrthoDB" id="3530637at2"/>
<evidence type="ECO:0000313" key="9">
    <source>
        <dbReference type="Proteomes" id="UP000253303"/>
    </source>
</evidence>
<dbReference type="InterPro" id="IPR001041">
    <property type="entry name" value="2Fe-2S_ferredoxin-type"/>
</dbReference>
<keyword evidence="4" id="KW-0408">Iron</keyword>
<keyword evidence="2" id="KW-0479">Metal-binding</keyword>
<dbReference type="Gene3D" id="3.10.20.30">
    <property type="match status" value="1"/>
</dbReference>
<keyword evidence="3" id="KW-0560">Oxidoreductase</keyword>
<dbReference type="PANTHER" id="PTHR44379:SF5">
    <property type="entry name" value="OXIDOREDUCTASE WITH IRON-SULFUR SUBUNIT"/>
    <property type="match status" value="1"/>
</dbReference>